<proteinExistence type="predicted"/>
<evidence type="ECO:0000313" key="3">
    <source>
        <dbReference type="Proteomes" id="UP001176961"/>
    </source>
</evidence>
<keyword evidence="3" id="KW-1185">Reference proteome</keyword>
<dbReference type="PANTHER" id="PTHR39075:SF1">
    <property type="entry name" value="FI19908P1"/>
    <property type="match status" value="1"/>
</dbReference>
<feature type="region of interest" description="Disordered" evidence="1">
    <location>
        <begin position="122"/>
        <end position="145"/>
    </location>
</feature>
<feature type="region of interest" description="Disordered" evidence="1">
    <location>
        <begin position="510"/>
        <end position="539"/>
    </location>
</feature>
<feature type="compositionally biased region" description="Basic residues" evidence="1">
    <location>
        <begin position="514"/>
        <end position="523"/>
    </location>
</feature>
<evidence type="ECO:0000313" key="2">
    <source>
        <dbReference type="EMBL" id="CAJ0610348.1"/>
    </source>
</evidence>
<feature type="compositionally biased region" description="Pro residues" evidence="1">
    <location>
        <begin position="44"/>
        <end position="53"/>
    </location>
</feature>
<dbReference type="GO" id="GO:0005615">
    <property type="term" value="C:extracellular space"/>
    <property type="evidence" value="ECO:0007669"/>
    <property type="project" value="TreeGrafter"/>
</dbReference>
<dbReference type="PANTHER" id="PTHR39075">
    <property type="entry name" value="FI19908P1"/>
    <property type="match status" value="1"/>
</dbReference>
<reference evidence="2" key="1">
    <citation type="submission" date="2023-07" db="EMBL/GenBank/DDBJ databases">
        <authorList>
            <consortium name="CYATHOMIX"/>
        </authorList>
    </citation>
    <scope>NUCLEOTIDE SEQUENCE</scope>
    <source>
        <strain evidence="2">N/A</strain>
    </source>
</reference>
<feature type="compositionally biased region" description="Polar residues" evidence="1">
    <location>
        <begin position="1"/>
        <end position="11"/>
    </location>
</feature>
<feature type="region of interest" description="Disordered" evidence="1">
    <location>
        <begin position="223"/>
        <end position="249"/>
    </location>
</feature>
<comment type="caution">
    <text evidence="2">The sequence shown here is derived from an EMBL/GenBank/DDBJ whole genome shotgun (WGS) entry which is preliminary data.</text>
</comment>
<dbReference type="AlphaFoldDB" id="A0AA36HGU1"/>
<dbReference type="Proteomes" id="UP001176961">
    <property type="component" value="Unassembled WGS sequence"/>
</dbReference>
<name>A0AA36HGU1_CYLNA</name>
<dbReference type="EMBL" id="CATQJL010000326">
    <property type="protein sequence ID" value="CAJ0610348.1"/>
    <property type="molecule type" value="Genomic_DNA"/>
</dbReference>
<sequence>MSSHSESQIVHSNEDVDSDEEGALHIVEPEEYEEDQVDEASANAPPPEDPSPLPGISAAVLADAIAFVEAEKKRIAAAKSAAEADAAAADNADTTPKDMIIPLFIYAFAVTVHHTISSASVVNTSATPQKEGEQEHNNSMDACSKESNNEYFSASEGTGSSSGFLSAAEGSDSLQDVSNTFADVRMWAHDRNVAQHSATAVSEAVPDILENNEAVPDILENSEEVEAEQHPDGNTTAAPELRKPEKRPISPTKDIFPLLHVSCNGAVSMWINDYVKVEQSVDRCVWITHSDKFSAFVNEQGNVSSIVHNAARIANNDERIYAKVSLCENDHNAIIDANSIIFTSSNQTGAYLLSRGIGLSEVDLKSLDFTLDCLNRDVSVYNFYNYARTGHQYGDAAQTILLQSEIRKKETGRFEVEMDGYFVSVLEGGELDISFPPTHIHASKDGSSIYIKTRIIEMCVEEGKSVRIKLGNKRIHASLTGMMVCDGTQSASMDAEGHLVTCPVSLITFNSTTRRPRTPRKPRNAPTGRNAHSLPPSAH</sequence>
<protein>
    <submittedName>
        <fullName evidence="2">Uncharacterized protein</fullName>
    </submittedName>
</protein>
<feature type="region of interest" description="Disordered" evidence="1">
    <location>
        <begin position="1"/>
        <end position="55"/>
    </location>
</feature>
<organism evidence="2 3">
    <name type="scientific">Cylicocyclus nassatus</name>
    <name type="common">Nematode worm</name>
    <dbReference type="NCBI Taxonomy" id="53992"/>
    <lineage>
        <taxon>Eukaryota</taxon>
        <taxon>Metazoa</taxon>
        <taxon>Ecdysozoa</taxon>
        <taxon>Nematoda</taxon>
        <taxon>Chromadorea</taxon>
        <taxon>Rhabditida</taxon>
        <taxon>Rhabditina</taxon>
        <taxon>Rhabditomorpha</taxon>
        <taxon>Strongyloidea</taxon>
        <taxon>Strongylidae</taxon>
        <taxon>Cylicocyclus</taxon>
    </lineage>
</organism>
<feature type="compositionally biased region" description="Acidic residues" evidence="1">
    <location>
        <begin position="29"/>
        <end position="38"/>
    </location>
</feature>
<evidence type="ECO:0000256" key="1">
    <source>
        <dbReference type="SAM" id="MobiDB-lite"/>
    </source>
</evidence>
<accession>A0AA36HGU1</accession>
<feature type="compositionally biased region" description="Basic and acidic residues" evidence="1">
    <location>
        <begin position="130"/>
        <end position="145"/>
    </location>
</feature>
<gene>
    <name evidence="2" type="ORF">CYNAS_LOCUS22331</name>
</gene>